<dbReference type="Proteomes" id="UP000001095">
    <property type="component" value="Unassembled WGS sequence"/>
</dbReference>
<comment type="caution">
    <text evidence="1">The sequence shown here is derived from an EMBL/GenBank/DDBJ whole genome shotgun (WGS) entry which is preliminary data.</text>
</comment>
<dbReference type="EMBL" id="AGWY01000015">
    <property type="protein sequence ID" value="EKS32651.1"/>
    <property type="molecule type" value="Genomic_DNA"/>
</dbReference>
<dbReference type="AlphaFoldDB" id="K8NU21"/>
<reference evidence="1 2" key="1">
    <citation type="submission" date="2012-04" db="EMBL/GenBank/DDBJ databases">
        <title>The Genome Sequence of Afipia clevelandensis ATCC 49720.</title>
        <authorList>
            <consortium name="The Broad Institute Genome Sequencing Platform"/>
            <person name="Earl A."/>
            <person name="Ward D."/>
            <person name="Feldgarden M."/>
            <person name="Gevers D."/>
            <person name="Huys G."/>
            <person name="Walker B."/>
            <person name="Young S.K."/>
            <person name="Zeng Q."/>
            <person name="Gargeya S."/>
            <person name="Fitzgerald M."/>
            <person name="Haas B."/>
            <person name="Abouelleil A."/>
            <person name="Alvarado L."/>
            <person name="Arachchi H.M."/>
            <person name="Berlin A."/>
            <person name="Chapman S.B."/>
            <person name="Goldberg J."/>
            <person name="Griggs A."/>
            <person name="Gujja S."/>
            <person name="Hansen M."/>
            <person name="Howarth C."/>
            <person name="Imamovic A."/>
            <person name="Larimer J."/>
            <person name="McCowen C."/>
            <person name="Montmayeur A."/>
            <person name="Murphy C."/>
            <person name="Neiman D."/>
            <person name="Pearson M."/>
            <person name="Priest M."/>
            <person name="Roberts A."/>
            <person name="Saif S."/>
            <person name="Shea T."/>
            <person name="Sisk P."/>
            <person name="Sykes S."/>
            <person name="Wortman J."/>
            <person name="Nusbaum C."/>
            <person name="Birren B."/>
        </authorList>
    </citation>
    <scope>NUCLEOTIDE SEQUENCE [LARGE SCALE GENOMIC DNA]</scope>
    <source>
        <strain evidence="1 2">ATCC 49720</strain>
    </source>
</reference>
<accession>K8NU21</accession>
<sequence length="192" mass="21785">MSNFINPDAIAYVIKSIYRDHVGSNEAALNQAIVDNVFAVTMKFESVYFDPNESKRDPANYLTKYRDWFTRLVIEACGNNMRRKRYQQPVSVSYVDFPGSKGMMSAREASEFLKFGLLHVHAVVALRPEGQAFRRPLLVAGSAHQLRRFGEVKVEPFDPGKGSLETMIQYCSKGAKLIGSQHRSNCYELLPR</sequence>
<dbReference type="RefSeq" id="WP_002714498.1">
    <property type="nucleotide sequence ID" value="NZ_KB375281.1"/>
</dbReference>
<name>K8NU21_9BRAD</name>
<dbReference type="HOGENOM" id="CLU_1412540_0_0_5"/>
<proteinExistence type="predicted"/>
<evidence type="ECO:0000313" key="1">
    <source>
        <dbReference type="EMBL" id="EKS32651.1"/>
    </source>
</evidence>
<dbReference type="PATRIC" id="fig|883079.3.peg.3710"/>
<keyword evidence="2" id="KW-1185">Reference proteome</keyword>
<evidence type="ECO:0000313" key="2">
    <source>
        <dbReference type="Proteomes" id="UP000001095"/>
    </source>
</evidence>
<protein>
    <submittedName>
        <fullName evidence="1">Uncharacterized protein</fullName>
    </submittedName>
</protein>
<organism evidence="1 2">
    <name type="scientific">Afipia clevelandensis ATCC 49720</name>
    <dbReference type="NCBI Taxonomy" id="883079"/>
    <lineage>
        <taxon>Bacteria</taxon>
        <taxon>Pseudomonadati</taxon>
        <taxon>Pseudomonadota</taxon>
        <taxon>Alphaproteobacteria</taxon>
        <taxon>Hyphomicrobiales</taxon>
        <taxon>Nitrobacteraceae</taxon>
        <taxon>Afipia</taxon>
    </lineage>
</organism>
<gene>
    <name evidence="1" type="ORF">HMPREF9696_03628</name>
</gene>